<comment type="caution">
    <text evidence="1">The sequence shown here is derived from an EMBL/GenBank/DDBJ whole genome shotgun (WGS) entry which is preliminary data.</text>
</comment>
<keyword evidence="2" id="KW-1185">Reference proteome</keyword>
<name>A0ABR7HZS7_9FIRM</name>
<dbReference type="EMBL" id="JACOQE010000002">
    <property type="protein sequence ID" value="MBC5739754.1"/>
    <property type="molecule type" value="Genomic_DNA"/>
</dbReference>
<gene>
    <name evidence="1" type="ORF">H8Z79_04620</name>
</gene>
<accession>A0ABR7HZS7</accession>
<organism evidence="1 2">
    <name type="scientific">Blautia intestinalis</name>
    <dbReference type="NCBI Taxonomy" id="2763028"/>
    <lineage>
        <taxon>Bacteria</taxon>
        <taxon>Bacillati</taxon>
        <taxon>Bacillota</taxon>
        <taxon>Clostridia</taxon>
        <taxon>Lachnospirales</taxon>
        <taxon>Lachnospiraceae</taxon>
        <taxon>Blautia</taxon>
    </lineage>
</organism>
<protein>
    <submittedName>
        <fullName evidence="1">Uncharacterized protein</fullName>
    </submittedName>
</protein>
<dbReference type="Proteomes" id="UP000633936">
    <property type="component" value="Unassembled WGS sequence"/>
</dbReference>
<proteinExistence type="predicted"/>
<reference evidence="1 2" key="1">
    <citation type="submission" date="2020-08" db="EMBL/GenBank/DDBJ databases">
        <title>Genome public.</title>
        <authorList>
            <person name="Liu C."/>
            <person name="Sun Q."/>
        </authorList>
    </citation>
    <scope>NUCLEOTIDE SEQUENCE [LARGE SCALE GENOMIC DNA]</scope>
    <source>
        <strain evidence="1 2">27-44</strain>
    </source>
</reference>
<sequence>MLLMVHGKVQLYIPTEQAGDGYDYISWAGVAKTGGMVYYSISENYGNGGNYISSIKPGESVQLNMAWIVNESDLKNLYLNVTGSGASYEFSEHILKKGLLDIRQ</sequence>
<evidence type="ECO:0000313" key="2">
    <source>
        <dbReference type="Proteomes" id="UP000633936"/>
    </source>
</evidence>
<evidence type="ECO:0000313" key="1">
    <source>
        <dbReference type="EMBL" id="MBC5739754.1"/>
    </source>
</evidence>
<dbReference type="RefSeq" id="WP_182279230.1">
    <property type="nucleotide sequence ID" value="NZ_JACOQE010000002.1"/>
</dbReference>